<sequence>MRIYRLVKERFADTALDGSGAKAYGGRWNRKGHAVVYASDSIALAALELLVHLHRSEVLNRYRLVTLDLPDDEVLILDDAGLPGDWREDPAPDSTAAIGTAWLTGGQSLALSVPSVLIPQQRNLLLNPAHGACAEVFATATLQPFDFDPRLVR</sequence>
<dbReference type="Proteomes" id="UP000198816">
    <property type="component" value="Unassembled WGS sequence"/>
</dbReference>
<dbReference type="InterPro" id="IPR014914">
    <property type="entry name" value="RES_dom"/>
</dbReference>
<evidence type="ECO:0000259" key="1">
    <source>
        <dbReference type="SMART" id="SM00953"/>
    </source>
</evidence>
<dbReference type="SMART" id="SM00953">
    <property type="entry name" value="RES"/>
    <property type="match status" value="1"/>
</dbReference>
<protein>
    <submittedName>
        <fullName evidence="2">RES domain-containing protein</fullName>
    </submittedName>
</protein>
<organism evidence="2 3">
    <name type="scientific">Thiocapsa roseopersicina</name>
    <dbReference type="NCBI Taxonomy" id="1058"/>
    <lineage>
        <taxon>Bacteria</taxon>
        <taxon>Pseudomonadati</taxon>
        <taxon>Pseudomonadota</taxon>
        <taxon>Gammaproteobacteria</taxon>
        <taxon>Chromatiales</taxon>
        <taxon>Chromatiaceae</taxon>
        <taxon>Thiocapsa</taxon>
    </lineage>
</organism>
<evidence type="ECO:0000313" key="3">
    <source>
        <dbReference type="Proteomes" id="UP000198816"/>
    </source>
</evidence>
<name>A0A1H2TQS7_THIRO</name>
<feature type="domain" description="RES" evidence="1">
    <location>
        <begin position="15"/>
        <end position="140"/>
    </location>
</feature>
<dbReference type="EMBL" id="FNNZ01000004">
    <property type="protein sequence ID" value="SDW46155.1"/>
    <property type="molecule type" value="Genomic_DNA"/>
</dbReference>
<dbReference type="Pfam" id="PF08808">
    <property type="entry name" value="RES"/>
    <property type="match status" value="1"/>
</dbReference>
<evidence type="ECO:0000313" key="2">
    <source>
        <dbReference type="EMBL" id="SDW46155.1"/>
    </source>
</evidence>
<proteinExistence type="predicted"/>
<dbReference type="AlphaFoldDB" id="A0A1H2TQS7"/>
<dbReference type="RefSeq" id="WP_093029238.1">
    <property type="nucleotide sequence ID" value="NZ_FNNZ01000004.1"/>
</dbReference>
<gene>
    <name evidence="2" type="ORF">SAMN05421783_104114</name>
</gene>
<dbReference type="STRING" id="1058.SAMN05421783_104114"/>
<dbReference type="OrthoDB" id="9789501at2"/>
<reference evidence="3" key="1">
    <citation type="submission" date="2016-10" db="EMBL/GenBank/DDBJ databases">
        <authorList>
            <person name="Varghese N."/>
            <person name="Submissions S."/>
        </authorList>
    </citation>
    <scope>NUCLEOTIDE SEQUENCE [LARGE SCALE GENOMIC DNA]</scope>
    <source>
        <strain evidence="3">DSM 217</strain>
    </source>
</reference>
<keyword evidence="3" id="KW-1185">Reference proteome</keyword>
<accession>A0A1H2TQS7</accession>